<dbReference type="EMBL" id="QSCF01000008">
    <property type="protein sequence ID" value="RGX79698.1"/>
    <property type="molecule type" value="Genomic_DNA"/>
</dbReference>
<dbReference type="InterPro" id="IPR007554">
    <property type="entry name" value="Glycerophosphate_synth"/>
</dbReference>
<dbReference type="InterPro" id="IPR043148">
    <property type="entry name" value="TagF_C"/>
</dbReference>
<keyword evidence="6" id="KW-0472">Membrane</keyword>
<dbReference type="AlphaFoldDB" id="A0A413H7X6"/>
<keyword evidence="4 7" id="KW-0808">Transferase</keyword>
<proteinExistence type="inferred from homology"/>
<gene>
    <name evidence="7" type="ORF">DXA68_07245</name>
</gene>
<evidence type="ECO:0000256" key="3">
    <source>
        <dbReference type="ARBA" id="ARBA00022475"/>
    </source>
</evidence>
<dbReference type="GO" id="GO:0047355">
    <property type="term" value="F:CDP-glycerol glycerophosphotransferase activity"/>
    <property type="evidence" value="ECO:0007669"/>
    <property type="project" value="InterPro"/>
</dbReference>
<name>A0A413H7X6_9BACE</name>
<keyword evidence="3" id="KW-1003">Cell membrane</keyword>
<evidence type="ECO:0000256" key="6">
    <source>
        <dbReference type="ARBA" id="ARBA00023136"/>
    </source>
</evidence>
<comment type="subcellular location">
    <subcellularLocation>
        <location evidence="1">Cell membrane</location>
        <topology evidence="1">Peripheral membrane protein</topology>
    </subcellularLocation>
</comment>
<dbReference type="GO" id="GO:0005886">
    <property type="term" value="C:plasma membrane"/>
    <property type="evidence" value="ECO:0007669"/>
    <property type="project" value="UniProtKB-SubCell"/>
</dbReference>
<sequence length="386" mass="45939">MLLFKKIARNICFIISLLFRAFTEVHKSRILCMSYDFTKYSCNPKYITEYLLQNCPDEYEIYWCFKKGISIPQLPYGIKTVRWRSLRYFYIVNTSAFIFSNFRLGKFGSYLKKRQGQRYIMTWHSSMGIKKIEKDVENTLSIEYIEAAQYDSSMCDLILSGCRYRTEVIRRAFWYNGEILEKGTPRNDALFQSSLDIKDKICKKYNLNPDVKFLLYAPTFRKDYNLEYYKFDWKDVQCVLQQKYKEIYCILLRLHPNFLNNPSFDLTKHLNDSVVNVTNYHDMQELLAISDILVTDYSSSLFDFALLYRPCFIYSTDVASYDRGTYLNLNTLPFPVATTNEELLNNLSCFNSEEYINRMKYFNSQVIGTYEKGEACKELYNWMNIM</sequence>
<evidence type="ECO:0000256" key="1">
    <source>
        <dbReference type="ARBA" id="ARBA00004202"/>
    </source>
</evidence>
<dbReference type="Pfam" id="PF04464">
    <property type="entry name" value="Glyphos_transf"/>
    <property type="match status" value="1"/>
</dbReference>
<keyword evidence="5" id="KW-0777">Teichoic acid biosynthesis</keyword>
<evidence type="ECO:0000313" key="7">
    <source>
        <dbReference type="EMBL" id="RGX79698.1"/>
    </source>
</evidence>
<evidence type="ECO:0000313" key="8">
    <source>
        <dbReference type="Proteomes" id="UP000286075"/>
    </source>
</evidence>
<dbReference type="PANTHER" id="PTHR37316:SF3">
    <property type="entry name" value="TEICHOIC ACID GLYCEROL-PHOSPHATE TRANSFERASE"/>
    <property type="match status" value="1"/>
</dbReference>
<accession>A0A413H7X6</accession>
<reference evidence="7 8" key="1">
    <citation type="submission" date="2018-08" db="EMBL/GenBank/DDBJ databases">
        <title>A genome reference for cultivated species of the human gut microbiota.</title>
        <authorList>
            <person name="Zou Y."/>
            <person name="Xue W."/>
            <person name="Luo G."/>
        </authorList>
    </citation>
    <scope>NUCLEOTIDE SEQUENCE [LARGE SCALE GENOMIC DNA]</scope>
    <source>
        <strain evidence="7 8">OF03-9BH</strain>
    </source>
</reference>
<dbReference type="SUPFAM" id="SSF53756">
    <property type="entry name" value="UDP-Glycosyltransferase/glycogen phosphorylase"/>
    <property type="match status" value="2"/>
</dbReference>
<protein>
    <submittedName>
        <fullName evidence="7">Glycerophosphotransferase</fullName>
    </submittedName>
</protein>
<evidence type="ECO:0000256" key="5">
    <source>
        <dbReference type="ARBA" id="ARBA00022944"/>
    </source>
</evidence>
<dbReference type="Gene3D" id="3.40.50.12580">
    <property type="match status" value="1"/>
</dbReference>
<dbReference type="Proteomes" id="UP000286075">
    <property type="component" value="Unassembled WGS sequence"/>
</dbReference>
<dbReference type="RefSeq" id="WP_117987027.1">
    <property type="nucleotide sequence ID" value="NZ_CABMFG010000008.1"/>
</dbReference>
<evidence type="ECO:0000256" key="4">
    <source>
        <dbReference type="ARBA" id="ARBA00022679"/>
    </source>
</evidence>
<comment type="similarity">
    <text evidence="2">Belongs to the CDP-glycerol glycerophosphotransferase family.</text>
</comment>
<organism evidence="7 8">
    <name type="scientific">Bacteroides stercorirosoris</name>
    <dbReference type="NCBI Taxonomy" id="871324"/>
    <lineage>
        <taxon>Bacteria</taxon>
        <taxon>Pseudomonadati</taxon>
        <taxon>Bacteroidota</taxon>
        <taxon>Bacteroidia</taxon>
        <taxon>Bacteroidales</taxon>
        <taxon>Bacteroidaceae</taxon>
        <taxon>Bacteroides</taxon>
    </lineage>
</organism>
<comment type="caution">
    <text evidence="7">The sequence shown here is derived from an EMBL/GenBank/DDBJ whole genome shotgun (WGS) entry which is preliminary data.</text>
</comment>
<dbReference type="Gene3D" id="3.40.50.11820">
    <property type="match status" value="1"/>
</dbReference>
<dbReference type="GO" id="GO:0019350">
    <property type="term" value="P:teichoic acid biosynthetic process"/>
    <property type="evidence" value="ECO:0007669"/>
    <property type="project" value="UniProtKB-KW"/>
</dbReference>
<dbReference type="PANTHER" id="PTHR37316">
    <property type="entry name" value="TEICHOIC ACID GLYCEROL-PHOSPHATE PRIMASE"/>
    <property type="match status" value="1"/>
</dbReference>
<dbReference type="InterPro" id="IPR051612">
    <property type="entry name" value="Teichoic_Acid_Biosynth"/>
</dbReference>
<dbReference type="InterPro" id="IPR043149">
    <property type="entry name" value="TagF_N"/>
</dbReference>
<evidence type="ECO:0000256" key="2">
    <source>
        <dbReference type="ARBA" id="ARBA00010488"/>
    </source>
</evidence>